<dbReference type="Gene3D" id="3.60.21.10">
    <property type="match status" value="1"/>
</dbReference>
<gene>
    <name evidence="2" type="ORF">GALL_254610</name>
</gene>
<comment type="caution">
    <text evidence="2">The sequence shown here is derived from an EMBL/GenBank/DDBJ whole genome shotgun (WGS) entry which is preliminary data.</text>
</comment>
<dbReference type="EMBL" id="MLJW01000227">
    <property type="protein sequence ID" value="OIQ92638.1"/>
    <property type="molecule type" value="Genomic_DNA"/>
</dbReference>
<name>A0A1J5R9C8_9ZZZZ</name>
<feature type="domain" description="Calcineurin-like phosphoesterase" evidence="1">
    <location>
        <begin position="42"/>
        <end position="190"/>
    </location>
</feature>
<dbReference type="SUPFAM" id="SSF56300">
    <property type="entry name" value="Metallo-dependent phosphatases"/>
    <property type="match status" value="1"/>
</dbReference>
<dbReference type="AlphaFoldDB" id="A0A1J5R9C8"/>
<evidence type="ECO:0000313" key="2">
    <source>
        <dbReference type="EMBL" id="OIQ92638.1"/>
    </source>
</evidence>
<protein>
    <recommendedName>
        <fullName evidence="1">Calcineurin-like phosphoesterase domain-containing protein</fullName>
    </recommendedName>
</protein>
<organism evidence="2">
    <name type="scientific">mine drainage metagenome</name>
    <dbReference type="NCBI Taxonomy" id="410659"/>
    <lineage>
        <taxon>unclassified sequences</taxon>
        <taxon>metagenomes</taxon>
        <taxon>ecological metagenomes</taxon>
    </lineage>
</organism>
<sequence>MLAMANFFTSDHHFGHANILVYQDAERRNEDGEPFQHVHEMDVHLIAQWNATVGPHDTVYCLGDFSYMASSSEQALQQMNGKKILVCGNHDPFFKLMQGTSEQKEHAHDIALQCGFSELYWQHTIEIKGVGQVKLAHFPYVPLNDAAEDQRRYLELRPEPTGENLLLHGHVHSHWKYQQDAGKPLMINVGIDVWGLRPVSENDLVSLFHEAGRPC</sequence>
<proteinExistence type="predicted"/>
<accession>A0A1J5R9C8</accession>
<evidence type="ECO:0000259" key="1">
    <source>
        <dbReference type="Pfam" id="PF12850"/>
    </source>
</evidence>
<reference evidence="2" key="1">
    <citation type="submission" date="2016-10" db="EMBL/GenBank/DDBJ databases">
        <title>Sequence of Gallionella enrichment culture.</title>
        <authorList>
            <person name="Poehlein A."/>
            <person name="Muehling M."/>
            <person name="Daniel R."/>
        </authorList>
    </citation>
    <scope>NUCLEOTIDE SEQUENCE</scope>
</reference>
<dbReference type="InterPro" id="IPR029052">
    <property type="entry name" value="Metallo-depent_PP-like"/>
</dbReference>
<dbReference type="InterPro" id="IPR024654">
    <property type="entry name" value="Calcineurin-like_PHP_lpxH"/>
</dbReference>
<dbReference type="Pfam" id="PF12850">
    <property type="entry name" value="Metallophos_2"/>
    <property type="match status" value="1"/>
</dbReference>